<keyword evidence="1" id="KW-0472">Membrane</keyword>
<gene>
    <name evidence="2" type="ordered locus">MA_0865</name>
</gene>
<dbReference type="AlphaFoldDB" id="Q8TSD3"/>
<keyword evidence="1" id="KW-0812">Transmembrane</keyword>
<keyword evidence="3" id="KW-1185">Reference proteome</keyword>
<dbReference type="HOGENOM" id="CLU_2802174_0_0_2"/>
<keyword evidence="1" id="KW-1133">Transmembrane helix</keyword>
<dbReference type="KEGG" id="mac:MA_0865"/>
<dbReference type="Proteomes" id="UP000002487">
    <property type="component" value="Chromosome"/>
</dbReference>
<accession>Q8TSD3</accession>
<reference evidence="2 3" key="1">
    <citation type="journal article" date="2002" name="Genome Res.">
        <title>The genome of Methanosarcina acetivorans reveals extensive metabolic and physiological diversity.</title>
        <authorList>
            <person name="Galagan J.E."/>
            <person name="Nusbaum C."/>
            <person name="Roy A."/>
            <person name="Endrizzi M.G."/>
            <person name="Macdonald P."/>
            <person name="FitzHugh W."/>
            <person name="Calvo S."/>
            <person name="Engels R."/>
            <person name="Smirnov S."/>
            <person name="Atnoor D."/>
            <person name="Brown A."/>
            <person name="Allen N."/>
            <person name="Naylor J."/>
            <person name="Stange-Thomann N."/>
            <person name="DeArellano K."/>
            <person name="Johnson R."/>
            <person name="Linton L."/>
            <person name="McEwan P."/>
            <person name="McKernan K."/>
            <person name="Talamas J."/>
            <person name="Tirrell A."/>
            <person name="Ye W."/>
            <person name="Zimmer A."/>
            <person name="Barber R.D."/>
            <person name="Cann I."/>
            <person name="Graham D.E."/>
            <person name="Grahame D.A."/>
            <person name="Guss A."/>
            <person name="Hedderich R."/>
            <person name="Ingram-Smith C."/>
            <person name="Kuettner C.H."/>
            <person name="Krzycki J.A."/>
            <person name="Leigh J.A."/>
            <person name="Li W."/>
            <person name="Liu J."/>
            <person name="Mukhopadhyay B."/>
            <person name="Reeve J.N."/>
            <person name="Smith K."/>
            <person name="Springer T.A."/>
            <person name="Umayam L.A."/>
            <person name="White O."/>
            <person name="White R.H."/>
            <person name="de Macario E.C."/>
            <person name="Ferry J.G."/>
            <person name="Jarrell K.F."/>
            <person name="Jing H."/>
            <person name="Macario A.J.L."/>
            <person name="Paulsen I."/>
            <person name="Pritchett M."/>
            <person name="Sowers K.R."/>
            <person name="Swanson R.V."/>
            <person name="Zinder S.H."/>
            <person name="Lander E."/>
            <person name="Metcalf W.W."/>
            <person name="Birren B."/>
        </authorList>
    </citation>
    <scope>NUCLEOTIDE SEQUENCE [LARGE SCALE GENOMIC DNA]</scope>
    <source>
        <strain evidence="3">ATCC 35395 / DSM 2834 / JCM 12185 / C2A</strain>
    </source>
</reference>
<evidence type="ECO:0000313" key="2">
    <source>
        <dbReference type="EMBL" id="AAM04304.1"/>
    </source>
</evidence>
<dbReference type="EnsemblBacteria" id="AAM04304">
    <property type="protein sequence ID" value="AAM04304"/>
    <property type="gene ID" value="MA_0865"/>
</dbReference>
<sequence>MLKAGGIPAKIFKSDFPFHGRIPLEFSVKWAQDLPEFNRALFFPNKMEVLAYLFFYFFYFSFILLTI</sequence>
<organism evidence="2 3">
    <name type="scientific">Methanosarcina acetivorans (strain ATCC 35395 / DSM 2834 / JCM 12185 / C2A)</name>
    <dbReference type="NCBI Taxonomy" id="188937"/>
    <lineage>
        <taxon>Archaea</taxon>
        <taxon>Methanobacteriati</taxon>
        <taxon>Methanobacteriota</taxon>
        <taxon>Stenosarchaea group</taxon>
        <taxon>Methanomicrobia</taxon>
        <taxon>Methanosarcinales</taxon>
        <taxon>Methanosarcinaceae</taxon>
        <taxon>Methanosarcina</taxon>
    </lineage>
</organism>
<evidence type="ECO:0000313" key="3">
    <source>
        <dbReference type="Proteomes" id="UP000002487"/>
    </source>
</evidence>
<dbReference type="EMBL" id="AE010299">
    <property type="protein sequence ID" value="AAM04304.1"/>
    <property type="molecule type" value="Genomic_DNA"/>
</dbReference>
<evidence type="ECO:0000256" key="1">
    <source>
        <dbReference type="SAM" id="Phobius"/>
    </source>
</evidence>
<feature type="transmembrane region" description="Helical" evidence="1">
    <location>
        <begin position="49"/>
        <end position="66"/>
    </location>
</feature>
<protein>
    <submittedName>
        <fullName evidence="2">Uncharacterized protein</fullName>
    </submittedName>
</protein>
<name>Q8TSD3_METAC</name>
<dbReference type="InParanoid" id="Q8TSD3"/>
<proteinExistence type="predicted"/>